<gene>
    <name evidence="1" type="ORF">OKA104_LOCUS53935</name>
</gene>
<sequence length="135" mass="15012">SKTCAELARKYVTILVKTVYDKHGFPDAKSLLGHSDNLKKEENILSAIINSKDIEALHPAGIGFDKDKNLRTDKTVFSILGPHLGHYYGDVCIVFKREILHHPDANFSMQAATFYPSGHAYTLRPWLGTAPSSND</sequence>
<reference evidence="1" key="1">
    <citation type="submission" date="2021-02" db="EMBL/GenBank/DDBJ databases">
        <authorList>
            <person name="Nowell W R."/>
        </authorList>
    </citation>
    <scope>NUCLEOTIDE SEQUENCE</scope>
</reference>
<evidence type="ECO:0000313" key="2">
    <source>
        <dbReference type="Proteomes" id="UP000663881"/>
    </source>
</evidence>
<feature type="non-terminal residue" evidence="1">
    <location>
        <position position="135"/>
    </location>
</feature>
<comment type="caution">
    <text evidence="1">The sequence shown here is derived from an EMBL/GenBank/DDBJ whole genome shotgun (WGS) entry which is preliminary data.</text>
</comment>
<dbReference type="Proteomes" id="UP000663881">
    <property type="component" value="Unassembled WGS sequence"/>
</dbReference>
<proteinExistence type="predicted"/>
<dbReference type="AlphaFoldDB" id="A0A820RST4"/>
<protein>
    <submittedName>
        <fullName evidence="1">Uncharacterized protein</fullName>
    </submittedName>
</protein>
<name>A0A820RST4_9BILA</name>
<organism evidence="1 2">
    <name type="scientific">Adineta steineri</name>
    <dbReference type="NCBI Taxonomy" id="433720"/>
    <lineage>
        <taxon>Eukaryota</taxon>
        <taxon>Metazoa</taxon>
        <taxon>Spiralia</taxon>
        <taxon>Gnathifera</taxon>
        <taxon>Rotifera</taxon>
        <taxon>Eurotatoria</taxon>
        <taxon>Bdelloidea</taxon>
        <taxon>Adinetida</taxon>
        <taxon>Adinetidae</taxon>
        <taxon>Adineta</taxon>
    </lineage>
</organism>
<dbReference type="EMBL" id="CAJOAY010034684">
    <property type="protein sequence ID" value="CAF4446752.1"/>
    <property type="molecule type" value="Genomic_DNA"/>
</dbReference>
<feature type="non-terminal residue" evidence="1">
    <location>
        <position position="1"/>
    </location>
</feature>
<accession>A0A820RST4</accession>
<evidence type="ECO:0000313" key="1">
    <source>
        <dbReference type="EMBL" id="CAF4446752.1"/>
    </source>
</evidence>